<keyword evidence="2" id="KW-1185">Reference proteome</keyword>
<dbReference type="RefSeq" id="WP_211531618.1">
    <property type="nucleotide sequence ID" value="NZ_JWHL01000022.1"/>
</dbReference>
<proteinExistence type="predicted"/>
<sequence>MADVEKIIEDVLISPLENVLLHVSRGVAQSQLELDKNSLATQTLIDNTGDLSESGITATWYHFSEVELELKMALSMTRVVEEKSGGLKIFRNRLFAAPMNAHYQNAFKYDSTSNSMIKARLVSIPPPIQVRRS</sequence>
<reference evidence="1" key="1">
    <citation type="submission" date="2014-12" db="EMBL/GenBank/DDBJ databases">
        <authorList>
            <person name="Huang H.-H."/>
            <person name="Chen S.-C."/>
            <person name="Lai M.-C."/>
        </authorList>
    </citation>
    <scope>NUCLEOTIDE SEQUENCE</scope>
    <source>
        <strain evidence="1">K1F9705b</strain>
    </source>
</reference>
<protein>
    <submittedName>
        <fullName evidence="1">Uncharacterized protein</fullName>
    </submittedName>
</protein>
<name>A0A8J8B4Y0_9EURY</name>
<evidence type="ECO:0000313" key="1">
    <source>
        <dbReference type="EMBL" id="MBR1369865.1"/>
    </source>
</evidence>
<dbReference type="EMBL" id="JWHL01000022">
    <property type="protein sequence ID" value="MBR1369865.1"/>
    <property type="molecule type" value="Genomic_DNA"/>
</dbReference>
<organism evidence="1 2">
    <name type="scientific">Methanocalculus chunghsingensis</name>
    <dbReference type="NCBI Taxonomy" id="156457"/>
    <lineage>
        <taxon>Archaea</taxon>
        <taxon>Methanobacteriati</taxon>
        <taxon>Methanobacteriota</taxon>
        <taxon>Stenosarchaea group</taxon>
        <taxon>Methanomicrobia</taxon>
        <taxon>Methanomicrobiales</taxon>
        <taxon>Methanocalculaceae</taxon>
        <taxon>Methanocalculus</taxon>
    </lineage>
</organism>
<gene>
    <name evidence="1" type="ORF">RJ53_10400</name>
</gene>
<comment type="caution">
    <text evidence="1">The sequence shown here is derived from an EMBL/GenBank/DDBJ whole genome shotgun (WGS) entry which is preliminary data.</text>
</comment>
<dbReference type="Proteomes" id="UP000730161">
    <property type="component" value="Unassembled WGS sequence"/>
</dbReference>
<evidence type="ECO:0000313" key="2">
    <source>
        <dbReference type="Proteomes" id="UP000730161"/>
    </source>
</evidence>
<dbReference type="AlphaFoldDB" id="A0A8J8B4Y0"/>
<accession>A0A8J8B4Y0</accession>
<dbReference type="OrthoDB" id="134185at2157"/>